<organism evidence="3 4">
    <name type="scientific">Pseudogymnoascus verrucosus</name>
    <dbReference type="NCBI Taxonomy" id="342668"/>
    <lineage>
        <taxon>Eukaryota</taxon>
        <taxon>Fungi</taxon>
        <taxon>Dikarya</taxon>
        <taxon>Ascomycota</taxon>
        <taxon>Pezizomycotina</taxon>
        <taxon>Leotiomycetes</taxon>
        <taxon>Thelebolales</taxon>
        <taxon>Thelebolaceae</taxon>
        <taxon>Pseudogymnoascus</taxon>
    </lineage>
</organism>
<dbReference type="OrthoDB" id="630895at2759"/>
<reference evidence="4" key="2">
    <citation type="journal article" date="2018" name="Nat. Commun.">
        <title>Extreme sensitivity to ultraviolet light in the fungal pathogen causing white-nose syndrome of bats.</title>
        <authorList>
            <person name="Palmer J.M."/>
            <person name="Drees K.P."/>
            <person name="Foster J.T."/>
            <person name="Lindner D.L."/>
        </authorList>
    </citation>
    <scope>NUCLEOTIDE SEQUENCE [LARGE SCALE GENOMIC DNA]</scope>
    <source>
        <strain evidence="4">UAMH 10579</strain>
    </source>
</reference>
<protein>
    <recommendedName>
        <fullName evidence="2">N-acetyltransferase domain-containing protein</fullName>
    </recommendedName>
</protein>
<dbReference type="EMBL" id="KV460258">
    <property type="protein sequence ID" value="OBT93093.1"/>
    <property type="molecule type" value="Genomic_DNA"/>
</dbReference>
<dbReference type="PANTHER" id="PTHR43792">
    <property type="entry name" value="GNAT FAMILY, PUTATIVE (AFU_ORTHOLOGUE AFUA_3G00765)-RELATED-RELATED"/>
    <property type="match status" value="1"/>
</dbReference>
<feature type="compositionally biased region" description="Polar residues" evidence="1">
    <location>
        <begin position="1"/>
        <end position="30"/>
    </location>
</feature>
<dbReference type="GeneID" id="28842418"/>
<dbReference type="GO" id="GO:0016747">
    <property type="term" value="F:acyltransferase activity, transferring groups other than amino-acyl groups"/>
    <property type="evidence" value="ECO:0007669"/>
    <property type="project" value="InterPro"/>
</dbReference>
<dbReference type="SUPFAM" id="SSF55729">
    <property type="entry name" value="Acyl-CoA N-acyltransferases (Nat)"/>
    <property type="match status" value="1"/>
</dbReference>
<name>A0A1B8GB82_9PEZI</name>
<dbReference type="PANTHER" id="PTHR43792:SF16">
    <property type="entry name" value="N-ACETYLTRANSFERASE DOMAIN-CONTAINING PROTEIN"/>
    <property type="match status" value="1"/>
</dbReference>
<dbReference type="InterPro" id="IPR016181">
    <property type="entry name" value="Acyl_CoA_acyltransferase"/>
</dbReference>
<evidence type="ECO:0000259" key="2">
    <source>
        <dbReference type="Pfam" id="PF13302"/>
    </source>
</evidence>
<feature type="region of interest" description="Disordered" evidence="1">
    <location>
        <begin position="1"/>
        <end position="62"/>
    </location>
</feature>
<dbReference type="RefSeq" id="XP_018126826.1">
    <property type="nucleotide sequence ID" value="XM_018278449.2"/>
</dbReference>
<proteinExistence type="predicted"/>
<feature type="compositionally biased region" description="Polar residues" evidence="1">
    <location>
        <begin position="44"/>
        <end position="55"/>
    </location>
</feature>
<accession>A0A1B8GB82</accession>
<sequence>MTTSTPSNVPTGASELESNQPTPAQTQPLTGATPWPRPPWYSFQPATPNEGTSVSLPALPATPTSPETPLFLTPLYPNDASSMQQIMSNPRVAAALLNVPMPYGIAEANSWISLNGGDSSSSGLLTWAIRIHYPSDAGLFIGSVSLTRKTGADGGMMYELGYSLSPEFWGRGIMKNVVFALMIWATEEAGVEEVFVRVESTNGRSKGVIDGIPGFVGEEDQEIDWKGGRKVVRMWRWKARKSTD</sequence>
<gene>
    <name evidence="3" type="ORF">VE01_09032</name>
</gene>
<reference evidence="3 4" key="1">
    <citation type="submission" date="2016-03" db="EMBL/GenBank/DDBJ databases">
        <title>Comparative genomics of Pseudogymnoascus destructans, the fungus causing white-nose syndrome of bats.</title>
        <authorList>
            <person name="Palmer J.M."/>
            <person name="Drees K.P."/>
            <person name="Foster J.T."/>
            <person name="Lindner D.L."/>
        </authorList>
    </citation>
    <scope>NUCLEOTIDE SEQUENCE [LARGE SCALE GENOMIC DNA]</scope>
    <source>
        <strain evidence="3 4">UAMH 10579</strain>
    </source>
</reference>
<keyword evidence="4" id="KW-1185">Reference proteome</keyword>
<evidence type="ECO:0000256" key="1">
    <source>
        <dbReference type="SAM" id="MobiDB-lite"/>
    </source>
</evidence>
<dbReference type="Pfam" id="PF13302">
    <property type="entry name" value="Acetyltransf_3"/>
    <property type="match status" value="1"/>
</dbReference>
<dbReference type="InterPro" id="IPR051531">
    <property type="entry name" value="N-acetyltransferase"/>
</dbReference>
<dbReference type="AlphaFoldDB" id="A0A1B8GB82"/>
<feature type="domain" description="N-acetyltransferase" evidence="2">
    <location>
        <begin position="70"/>
        <end position="209"/>
    </location>
</feature>
<dbReference type="Gene3D" id="3.40.630.30">
    <property type="match status" value="1"/>
</dbReference>
<dbReference type="InterPro" id="IPR000182">
    <property type="entry name" value="GNAT_dom"/>
</dbReference>
<evidence type="ECO:0000313" key="3">
    <source>
        <dbReference type="EMBL" id="OBT93093.1"/>
    </source>
</evidence>
<dbReference type="Proteomes" id="UP000091956">
    <property type="component" value="Unassembled WGS sequence"/>
</dbReference>
<evidence type="ECO:0000313" key="4">
    <source>
        <dbReference type="Proteomes" id="UP000091956"/>
    </source>
</evidence>